<sequence>MPVTAAATSAELAGSTVPAASRVGRGAAAGCTTRPDAVTAPPELETSSTKTRVASPAVRTCTKSPTCTASVSSPVTTRDRPSLEWTRAVTPVPEADSVAMLIESIVPWSPGQGSPSAGESRWNDDDGLLGDRLVTAA</sequence>
<keyword evidence="3" id="KW-1185">Reference proteome</keyword>
<dbReference type="EMBL" id="BAAANB010000021">
    <property type="protein sequence ID" value="GAA2032604.1"/>
    <property type="molecule type" value="Genomic_DNA"/>
</dbReference>
<dbReference type="Proteomes" id="UP001501285">
    <property type="component" value="Unassembled WGS sequence"/>
</dbReference>
<feature type="region of interest" description="Disordered" evidence="1">
    <location>
        <begin position="108"/>
        <end position="137"/>
    </location>
</feature>
<feature type="region of interest" description="Disordered" evidence="1">
    <location>
        <begin position="25"/>
        <end position="82"/>
    </location>
</feature>
<evidence type="ECO:0000256" key="1">
    <source>
        <dbReference type="SAM" id="MobiDB-lite"/>
    </source>
</evidence>
<name>A0ABN3B9Y3_9MICO</name>
<protein>
    <submittedName>
        <fullName evidence="2">Uncharacterized protein</fullName>
    </submittedName>
</protein>
<reference evidence="2 3" key="1">
    <citation type="journal article" date="2019" name="Int. J. Syst. Evol. Microbiol.">
        <title>The Global Catalogue of Microorganisms (GCM) 10K type strain sequencing project: providing services to taxonomists for standard genome sequencing and annotation.</title>
        <authorList>
            <consortium name="The Broad Institute Genomics Platform"/>
            <consortium name="The Broad Institute Genome Sequencing Center for Infectious Disease"/>
            <person name="Wu L."/>
            <person name="Ma J."/>
        </authorList>
    </citation>
    <scope>NUCLEOTIDE SEQUENCE [LARGE SCALE GENOMIC DNA]</scope>
    <source>
        <strain evidence="2 3">JCM 14283</strain>
    </source>
</reference>
<feature type="region of interest" description="Disordered" evidence="1">
    <location>
        <begin position="1"/>
        <end position="20"/>
    </location>
</feature>
<evidence type="ECO:0000313" key="3">
    <source>
        <dbReference type="Proteomes" id="UP001501285"/>
    </source>
</evidence>
<feature type="compositionally biased region" description="Polar residues" evidence="1">
    <location>
        <begin position="61"/>
        <end position="76"/>
    </location>
</feature>
<evidence type="ECO:0000313" key="2">
    <source>
        <dbReference type="EMBL" id="GAA2032604.1"/>
    </source>
</evidence>
<comment type="caution">
    <text evidence="2">The sequence shown here is derived from an EMBL/GenBank/DDBJ whole genome shotgun (WGS) entry which is preliminary data.</text>
</comment>
<organism evidence="2 3">
    <name type="scientific">Terrabacter terrae</name>
    <dbReference type="NCBI Taxonomy" id="318434"/>
    <lineage>
        <taxon>Bacteria</taxon>
        <taxon>Bacillati</taxon>
        <taxon>Actinomycetota</taxon>
        <taxon>Actinomycetes</taxon>
        <taxon>Micrococcales</taxon>
        <taxon>Intrasporangiaceae</taxon>
        <taxon>Terrabacter</taxon>
    </lineage>
</organism>
<gene>
    <name evidence="2" type="ORF">GCM10009740_23450</name>
</gene>
<proteinExistence type="predicted"/>
<accession>A0ABN3B9Y3</accession>